<protein>
    <submittedName>
        <fullName evidence="1">Uncharacterized protein</fullName>
    </submittedName>
</protein>
<dbReference type="KEGG" id="kng:KNAG_0G00390"/>
<dbReference type="InterPro" id="IPR006722">
    <property type="entry name" value="Sedlin"/>
</dbReference>
<name>J7S8T8_HUIN7</name>
<evidence type="ECO:0000313" key="2">
    <source>
        <dbReference type="Proteomes" id="UP000006310"/>
    </source>
</evidence>
<dbReference type="GO" id="GO:0065003">
    <property type="term" value="P:protein-containing complex assembly"/>
    <property type="evidence" value="ECO:0007669"/>
    <property type="project" value="EnsemblFungi"/>
</dbReference>
<dbReference type="Proteomes" id="UP000006310">
    <property type="component" value="Chromosome 7"/>
</dbReference>
<proteinExistence type="predicted"/>
<dbReference type="GeneID" id="34526820"/>
<dbReference type="InterPro" id="IPR011012">
    <property type="entry name" value="Longin-like_dom_sf"/>
</dbReference>
<sequence>MAEVTPLFITLIGKDNRPILIHSVGTGIKDVNEELKYNTLSNISLDYFESKLFDWNISPENASPMNMLFEIEGVCVFAMWIKPTGLKIVLGFDPSLPFDRENDPSILNVFQRVKEMYSRVKTNPFLNLQDEGNEKLAIGLEEKLKAEYN</sequence>
<dbReference type="eggNOG" id="ENOG502S4FS">
    <property type="taxonomic scope" value="Eukaryota"/>
</dbReference>
<dbReference type="HOGENOM" id="CLU_097630_1_0_1"/>
<dbReference type="GO" id="GO:0034498">
    <property type="term" value="P:early endosome to Golgi transport"/>
    <property type="evidence" value="ECO:0007669"/>
    <property type="project" value="EnsemblFungi"/>
</dbReference>
<dbReference type="RefSeq" id="XP_022465342.1">
    <property type="nucleotide sequence ID" value="XM_022608891.1"/>
</dbReference>
<dbReference type="GO" id="GO:0005829">
    <property type="term" value="C:cytosol"/>
    <property type="evidence" value="ECO:0007669"/>
    <property type="project" value="GOC"/>
</dbReference>
<accession>J7S8T8</accession>
<organism evidence="1 2">
    <name type="scientific">Huiozyma naganishii (strain ATCC MYA-139 / BCRC 22969 / CBS 8797 / KCTC 17520 / NBRC 10181 / NCYC 3082 / Yp74L-3)</name>
    <name type="common">Yeast</name>
    <name type="synonym">Kazachstania naganishii</name>
    <dbReference type="NCBI Taxonomy" id="1071383"/>
    <lineage>
        <taxon>Eukaryota</taxon>
        <taxon>Fungi</taxon>
        <taxon>Dikarya</taxon>
        <taxon>Ascomycota</taxon>
        <taxon>Saccharomycotina</taxon>
        <taxon>Saccharomycetes</taxon>
        <taxon>Saccharomycetales</taxon>
        <taxon>Saccharomycetaceae</taxon>
        <taxon>Huiozyma</taxon>
    </lineage>
</organism>
<dbReference type="EMBL" id="HE978320">
    <property type="protein sequence ID" value="CCK71096.1"/>
    <property type="molecule type" value="Genomic_DNA"/>
</dbReference>
<dbReference type="OrthoDB" id="18320at2759"/>
<dbReference type="Pfam" id="PF04628">
    <property type="entry name" value="Sedlin_N"/>
    <property type="match status" value="1"/>
</dbReference>
<evidence type="ECO:0000313" key="1">
    <source>
        <dbReference type="EMBL" id="CCK71096.1"/>
    </source>
</evidence>
<gene>
    <name evidence="1" type="primary">KNAG0G00390</name>
    <name evidence="1" type="ordered locus">KNAG_0G00390</name>
</gene>
<dbReference type="SUPFAM" id="SSF64356">
    <property type="entry name" value="SNARE-like"/>
    <property type="match status" value="1"/>
</dbReference>
<keyword evidence="2" id="KW-1185">Reference proteome</keyword>
<reference evidence="2" key="2">
    <citation type="submission" date="2012-08" db="EMBL/GenBank/DDBJ databases">
        <title>Genome sequence of Kazachstania naganishii.</title>
        <authorList>
            <person name="Gordon J.L."/>
            <person name="Armisen D."/>
            <person name="Proux-Wera E."/>
            <person name="OhEigeartaigh S.S."/>
            <person name="Byrne K.P."/>
            <person name="Wolfe K.H."/>
        </authorList>
    </citation>
    <scope>NUCLEOTIDE SEQUENCE [LARGE SCALE GENOMIC DNA]</scope>
    <source>
        <strain evidence="2">ATCC MYA-139 / BCRC 22969 / CBS 8797 / CCRC 22969 / KCTC 17520 / NBRC 10181 / NCYC 3082</strain>
    </source>
</reference>
<dbReference type="GO" id="GO:1990071">
    <property type="term" value="C:TRAPPII protein complex"/>
    <property type="evidence" value="ECO:0007669"/>
    <property type="project" value="EnsemblFungi"/>
</dbReference>
<dbReference type="STRING" id="1071383.J7S8T8"/>
<reference evidence="1 2" key="1">
    <citation type="journal article" date="2011" name="Proc. Natl. Acad. Sci. U.S.A.">
        <title>Evolutionary erosion of yeast sex chromosomes by mating-type switching accidents.</title>
        <authorList>
            <person name="Gordon J.L."/>
            <person name="Armisen D."/>
            <person name="Proux-Wera E."/>
            <person name="Oheigeartaigh S.S."/>
            <person name="Byrne K.P."/>
            <person name="Wolfe K.H."/>
        </authorList>
    </citation>
    <scope>NUCLEOTIDE SEQUENCE [LARGE SCALE GENOMIC DNA]</scope>
    <source>
        <strain evidence="2">ATCC MYA-139 / BCRC 22969 / CBS 8797 / CCRC 22969 / KCTC 17520 / NBRC 10181 / NCYC 3082</strain>
    </source>
</reference>
<dbReference type="OMA" id="VFGMLIK"/>
<dbReference type="GO" id="GO:0006888">
    <property type="term" value="P:endoplasmic reticulum to Golgi vesicle-mediated transport"/>
    <property type="evidence" value="ECO:0007669"/>
    <property type="project" value="InterPro"/>
</dbReference>
<dbReference type="Gene3D" id="3.30.450.70">
    <property type="match status" value="1"/>
</dbReference>
<dbReference type="AlphaFoldDB" id="J7S8T8"/>